<evidence type="ECO:0000259" key="1">
    <source>
        <dbReference type="Pfam" id="PF12654"/>
    </source>
</evidence>
<accession>A0A7C4FH66</accession>
<dbReference type="EMBL" id="DTFF01000041">
    <property type="protein sequence ID" value="HGI87669.1"/>
    <property type="molecule type" value="Genomic_DNA"/>
</dbReference>
<reference evidence="2" key="1">
    <citation type="journal article" date="2020" name="mSystems">
        <title>Genome- and Community-Level Interaction Insights into Carbon Utilization and Element Cycling Functions of Hydrothermarchaeota in Hydrothermal Sediment.</title>
        <authorList>
            <person name="Zhou Z."/>
            <person name="Liu Y."/>
            <person name="Xu W."/>
            <person name="Pan J."/>
            <person name="Luo Z.H."/>
            <person name="Li M."/>
        </authorList>
    </citation>
    <scope>NUCLEOTIDE SEQUENCE [LARGE SCALE GENOMIC DNA]</scope>
    <source>
        <strain evidence="2">SpSt-732</strain>
    </source>
</reference>
<protein>
    <submittedName>
        <fullName evidence="2">DUF3786 domain-containing protein</fullName>
    </submittedName>
</protein>
<sequence>MSFWERYSWEKLSGKIRSLPGRLGFEKGGELRFFGLALDLETGAIYDEILGRRLTPKEAAGVYFILSLYAETKTDVGESGELISLSRQLCPFVHCPNLRRNISAVEKIFGGNPQLLYTVAKPFNFKPVDLGDAAIKVYALPRVPIVLVVWAGEEGLPPSSEILFDKSAPHYLSEETSAVCEASLGLARSLTARLILKLAKDMKIDVSAIEFGGSGYVCAD</sequence>
<organism evidence="2">
    <name type="scientific">Ignisphaera aggregans</name>
    <dbReference type="NCBI Taxonomy" id="334771"/>
    <lineage>
        <taxon>Archaea</taxon>
        <taxon>Thermoproteota</taxon>
        <taxon>Thermoprotei</taxon>
        <taxon>Desulfurococcales</taxon>
        <taxon>Desulfurococcaceae</taxon>
        <taxon>Ignisphaera</taxon>
    </lineage>
</organism>
<gene>
    <name evidence="2" type="ORF">ENV14_04675</name>
</gene>
<dbReference type="Pfam" id="PF12654">
    <property type="entry name" value="DUF3786"/>
    <property type="match status" value="1"/>
</dbReference>
<proteinExistence type="predicted"/>
<feature type="domain" description="DUF3786" evidence="1">
    <location>
        <begin position="95"/>
        <end position="182"/>
    </location>
</feature>
<evidence type="ECO:0000313" key="2">
    <source>
        <dbReference type="EMBL" id="HGI87669.1"/>
    </source>
</evidence>
<comment type="caution">
    <text evidence="2">The sequence shown here is derived from an EMBL/GenBank/DDBJ whole genome shotgun (WGS) entry which is preliminary data.</text>
</comment>
<dbReference type="InterPro" id="IPR024264">
    <property type="entry name" value="DUF3786"/>
</dbReference>
<dbReference type="AlphaFoldDB" id="A0A7C4FH66"/>
<name>A0A7C4FH66_9CREN</name>